<organism evidence="3 4">
    <name type="scientific">Agromyces allii</name>
    <dbReference type="NCBI Taxonomy" id="393607"/>
    <lineage>
        <taxon>Bacteria</taxon>
        <taxon>Bacillati</taxon>
        <taxon>Actinomycetota</taxon>
        <taxon>Actinomycetes</taxon>
        <taxon>Micrococcales</taxon>
        <taxon>Microbacteriaceae</taxon>
        <taxon>Agromyces</taxon>
    </lineage>
</organism>
<dbReference type="Gene3D" id="2.60.120.10">
    <property type="entry name" value="Jelly Rolls"/>
    <property type="match status" value="1"/>
</dbReference>
<keyword evidence="1" id="KW-0479">Metal-binding</keyword>
<keyword evidence="4" id="KW-1185">Reference proteome</keyword>
<dbReference type="Pfam" id="PF07883">
    <property type="entry name" value="Cupin_2"/>
    <property type="match status" value="1"/>
</dbReference>
<dbReference type="InterPro" id="IPR011051">
    <property type="entry name" value="RmlC_Cupin_sf"/>
</dbReference>
<proteinExistence type="predicted"/>
<dbReference type="EMBL" id="BAAAMK010000009">
    <property type="protein sequence ID" value="GAA1963735.1"/>
    <property type="molecule type" value="Genomic_DNA"/>
</dbReference>
<protein>
    <recommendedName>
        <fullName evidence="2">Cupin type-2 domain-containing protein</fullName>
    </recommendedName>
</protein>
<evidence type="ECO:0000259" key="2">
    <source>
        <dbReference type="Pfam" id="PF07883"/>
    </source>
</evidence>
<dbReference type="InterPro" id="IPR014710">
    <property type="entry name" value="RmlC-like_jellyroll"/>
</dbReference>
<dbReference type="SUPFAM" id="SSF51182">
    <property type="entry name" value="RmlC-like cupins"/>
    <property type="match status" value="1"/>
</dbReference>
<evidence type="ECO:0000313" key="3">
    <source>
        <dbReference type="EMBL" id="GAA1963735.1"/>
    </source>
</evidence>
<dbReference type="Proteomes" id="UP001499954">
    <property type="component" value="Unassembled WGS sequence"/>
</dbReference>
<dbReference type="RefSeq" id="WP_157415852.1">
    <property type="nucleotide sequence ID" value="NZ_BAAAMK010000009.1"/>
</dbReference>
<feature type="domain" description="Cupin type-2" evidence="2">
    <location>
        <begin position="52"/>
        <end position="119"/>
    </location>
</feature>
<dbReference type="InterPro" id="IPR013096">
    <property type="entry name" value="Cupin_2"/>
</dbReference>
<gene>
    <name evidence="3" type="ORF">GCM10009717_33180</name>
</gene>
<evidence type="ECO:0000256" key="1">
    <source>
        <dbReference type="ARBA" id="ARBA00022723"/>
    </source>
</evidence>
<accession>A0ABP5CGQ4</accession>
<dbReference type="PANTHER" id="PTHR35848">
    <property type="entry name" value="OXALATE-BINDING PROTEIN"/>
    <property type="match status" value="1"/>
</dbReference>
<comment type="caution">
    <text evidence="3">The sequence shown here is derived from an EMBL/GenBank/DDBJ whole genome shotgun (WGS) entry which is preliminary data.</text>
</comment>
<dbReference type="InterPro" id="IPR051610">
    <property type="entry name" value="GPI/OXD"/>
</dbReference>
<reference evidence="4" key="1">
    <citation type="journal article" date="2019" name="Int. J. Syst. Evol. Microbiol.">
        <title>The Global Catalogue of Microorganisms (GCM) 10K type strain sequencing project: providing services to taxonomists for standard genome sequencing and annotation.</title>
        <authorList>
            <consortium name="The Broad Institute Genomics Platform"/>
            <consortium name="The Broad Institute Genome Sequencing Center for Infectious Disease"/>
            <person name="Wu L."/>
            <person name="Ma J."/>
        </authorList>
    </citation>
    <scope>NUCLEOTIDE SEQUENCE [LARGE SCALE GENOMIC DNA]</scope>
    <source>
        <strain evidence="4">JCM 13584</strain>
    </source>
</reference>
<evidence type="ECO:0000313" key="4">
    <source>
        <dbReference type="Proteomes" id="UP001499954"/>
    </source>
</evidence>
<sequence>MITSSTPAEILLAPSEHAGTSEIVHGADLVIGTGRTRRFVGIEHGAAVSYFLVDYETGQGTGLHWHPYPETWVVLEGEATLTIGDRQLTATAGDTATVPTGAWHQFVNAGAERLKVLCIHASAVIIQTWADEPAPTASAERIDA</sequence>
<name>A0ABP5CGQ4_9MICO</name>